<gene>
    <name evidence="1" type="ORF">OGAPHI_002737</name>
</gene>
<protein>
    <submittedName>
        <fullName evidence="1">Uncharacterized protein</fullName>
    </submittedName>
</protein>
<proteinExistence type="predicted"/>
<accession>A0A9P8PCX0</accession>
<dbReference type="Proteomes" id="UP000769157">
    <property type="component" value="Unassembled WGS sequence"/>
</dbReference>
<dbReference type="RefSeq" id="XP_046063396.1">
    <property type="nucleotide sequence ID" value="XM_046203639.1"/>
</dbReference>
<comment type="caution">
    <text evidence="1">The sequence shown here is derived from an EMBL/GenBank/DDBJ whole genome shotgun (WGS) entry which is preliminary data.</text>
</comment>
<dbReference type="EMBL" id="JAEUBE010000158">
    <property type="protein sequence ID" value="KAH3668982.1"/>
    <property type="molecule type" value="Genomic_DNA"/>
</dbReference>
<name>A0A9P8PCX0_9ASCO</name>
<reference evidence="1" key="2">
    <citation type="submission" date="2021-01" db="EMBL/GenBank/DDBJ databases">
        <authorList>
            <person name="Schikora-Tamarit M.A."/>
        </authorList>
    </citation>
    <scope>NUCLEOTIDE SEQUENCE</scope>
    <source>
        <strain evidence="1">CBS6075</strain>
    </source>
</reference>
<dbReference type="AlphaFoldDB" id="A0A9P8PCX0"/>
<organism evidence="1 2">
    <name type="scientific">Ogataea philodendri</name>
    <dbReference type="NCBI Taxonomy" id="1378263"/>
    <lineage>
        <taxon>Eukaryota</taxon>
        <taxon>Fungi</taxon>
        <taxon>Dikarya</taxon>
        <taxon>Ascomycota</taxon>
        <taxon>Saccharomycotina</taxon>
        <taxon>Pichiomycetes</taxon>
        <taxon>Pichiales</taxon>
        <taxon>Pichiaceae</taxon>
        <taxon>Ogataea</taxon>
    </lineage>
</organism>
<dbReference type="GeneID" id="70234704"/>
<evidence type="ECO:0000313" key="1">
    <source>
        <dbReference type="EMBL" id="KAH3668982.1"/>
    </source>
</evidence>
<reference evidence="1" key="1">
    <citation type="journal article" date="2021" name="Open Biol.">
        <title>Shared evolutionary footprints suggest mitochondrial oxidative damage underlies multiple complex I losses in fungi.</title>
        <authorList>
            <person name="Schikora-Tamarit M.A."/>
            <person name="Marcet-Houben M."/>
            <person name="Nosek J."/>
            <person name="Gabaldon T."/>
        </authorList>
    </citation>
    <scope>NUCLEOTIDE SEQUENCE</scope>
    <source>
        <strain evidence="1">CBS6075</strain>
    </source>
</reference>
<evidence type="ECO:0000313" key="2">
    <source>
        <dbReference type="Proteomes" id="UP000769157"/>
    </source>
</evidence>
<keyword evidence="2" id="KW-1185">Reference proteome</keyword>
<sequence>MVAPIGSTGCKVEWDKVNRLQGIGSSSFMLSLYKSPKKHSLTASEKPKWAKTNKPRTTVDCFFSSCPKIVPKYCDSFTAMLKPLSKQPIPMHVHFKAVSSTWWLINKPRNILKKAAGIHMMFEYE</sequence>